<feature type="transmembrane region" description="Helical" evidence="10">
    <location>
        <begin position="114"/>
        <end position="140"/>
    </location>
</feature>
<dbReference type="PANTHER" id="PTHR14467">
    <property type="entry name" value="ARV1"/>
    <property type="match status" value="1"/>
</dbReference>
<evidence type="ECO:0000256" key="7">
    <source>
        <dbReference type="ARBA" id="ARBA00023055"/>
    </source>
</evidence>
<keyword evidence="4 10" id="KW-0812">Transmembrane</keyword>
<evidence type="ECO:0000256" key="1">
    <source>
        <dbReference type="ARBA" id="ARBA00004477"/>
    </source>
</evidence>
<gene>
    <name evidence="11" type="ORF">QR680_001248</name>
</gene>
<feature type="transmembrane region" description="Helical" evidence="10">
    <location>
        <begin position="152"/>
        <end position="172"/>
    </location>
</feature>
<evidence type="ECO:0000256" key="4">
    <source>
        <dbReference type="ARBA" id="ARBA00022692"/>
    </source>
</evidence>
<reference evidence="11" key="1">
    <citation type="submission" date="2023-06" db="EMBL/GenBank/DDBJ databases">
        <title>Genomic analysis of the entomopathogenic nematode Steinernema hermaphroditum.</title>
        <authorList>
            <person name="Schwarz E.M."/>
            <person name="Heppert J.K."/>
            <person name="Baniya A."/>
            <person name="Schwartz H.T."/>
            <person name="Tan C.-H."/>
            <person name="Antoshechkin I."/>
            <person name="Sternberg P.W."/>
            <person name="Goodrich-Blair H."/>
            <person name="Dillman A.R."/>
        </authorList>
    </citation>
    <scope>NUCLEOTIDE SEQUENCE</scope>
    <source>
        <strain evidence="11">PS9179</strain>
        <tissue evidence="11">Whole animal</tissue>
    </source>
</reference>
<evidence type="ECO:0000313" key="12">
    <source>
        <dbReference type="Proteomes" id="UP001175271"/>
    </source>
</evidence>
<dbReference type="GO" id="GO:0005789">
    <property type="term" value="C:endoplasmic reticulum membrane"/>
    <property type="evidence" value="ECO:0007669"/>
    <property type="project" value="UniProtKB-SubCell"/>
</dbReference>
<dbReference type="Pfam" id="PF04161">
    <property type="entry name" value="Arv1"/>
    <property type="match status" value="1"/>
</dbReference>
<evidence type="ECO:0000256" key="9">
    <source>
        <dbReference type="ARBA" id="ARBA00023136"/>
    </source>
</evidence>
<keyword evidence="9 10" id="KW-0472">Membrane</keyword>
<organism evidence="11 12">
    <name type="scientific">Steinernema hermaphroditum</name>
    <dbReference type="NCBI Taxonomy" id="289476"/>
    <lineage>
        <taxon>Eukaryota</taxon>
        <taxon>Metazoa</taxon>
        <taxon>Ecdysozoa</taxon>
        <taxon>Nematoda</taxon>
        <taxon>Chromadorea</taxon>
        <taxon>Rhabditida</taxon>
        <taxon>Tylenchina</taxon>
        <taxon>Panagrolaimomorpha</taxon>
        <taxon>Strongyloidoidea</taxon>
        <taxon>Steinernematidae</taxon>
        <taxon>Steinernema</taxon>
    </lineage>
</organism>
<feature type="transmembrane region" description="Helical" evidence="10">
    <location>
        <begin position="207"/>
        <end position="233"/>
    </location>
</feature>
<keyword evidence="8 10" id="KW-0443">Lipid metabolism</keyword>
<evidence type="ECO:0000256" key="10">
    <source>
        <dbReference type="RuleBase" id="RU368065"/>
    </source>
</evidence>
<comment type="caution">
    <text evidence="11">The sequence shown here is derived from an EMBL/GenBank/DDBJ whole genome shotgun (WGS) entry which is preliminary data.</text>
</comment>
<keyword evidence="7 10" id="KW-0445">Lipid transport</keyword>
<evidence type="ECO:0000313" key="11">
    <source>
        <dbReference type="EMBL" id="KAK0395372.1"/>
    </source>
</evidence>
<dbReference type="GO" id="GO:0032541">
    <property type="term" value="C:cortical endoplasmic reticulum"/>
    <property type="evidence" value="ECO:0007669"/>
    <property type="project" value="TreeGrafter"/>
</dbReference>
<proteinExistence type="inferred from homology"/>
<accession>A0AA39LFI1</accession>
<dbReference type="InterPro" id="IPR007290">
    <property type="entry name" value="Arv1"/>
</dbReference>
<comment type="function">
    <text evidence="10">Mediator of sterol homeostasis involved in sterol uptake, trafficking and distribution into membranes.</text>
</comment>
<evidence type="ECO:0000256" key="2">
    <source>
        <dbReference type="ARBA" id="ARBA00009187"/>
    </source>
</evidence>
<protein>
    <recommendedName>
        <fullName evidence="10">Protein ARV</fullName>
    </recommendedName>
</protein>
<keyword evidence="3 10" id="KW-0813">Transport</keyword>
<dbReference type="GO" id="GO:0005794">
    <property type="term" value="C:Golgi apparatus"/>
    <property type="evidence" value="ECO:0007669"/>
    <property type="project" value="TreeGrafter"/>
</dbReference>
<dbReference type="PANTHER" id="PTHR14467:SF0">
    <property type="entry name" value="PROTEIN ARV1"/>
    <property type="match status" value="1"/>
</dbReference>
<dbReference type="GO" id="GO:0097036">
    <property type="term" value="P:regulation of plasma membrane sterol distribution"/>
    <property type="evidence" value="ECO:0007669"/>
    <property type="project" value="UniProtKB-UniRule"/>
</dbReference>
<evidence type="ECO:0000256" key="5">
    <source>
        <dbReference type="ARBA" id="ARBA00022824"/>
    </source>
</evidence>
<name>A0AA39LFI1_9BILA</name>
<dbReference type="GO" id="GO:0032366">
    <property type="term" value="P:intracellular sterol transport"/>
    <property type="evidence" value="ECO:0007669"/>
    <property type="project" value="UniProtKB-UniRule"/>
</dbReference>
<evidence type="ECO:0000256" key="8">
    <source>
        <dbReference type="ARBA" id="ARBA00023098"/>
    </source>
</evidence>
<dbReference type="GO" id="GO:0006665">
    <property type="term" value="P:sphingolipid metabolic process"/>
    <property type="evidence" value="ECO:0007669"/>
    <property type="project" value="TreeGrafter"/>
</dbReference>
<dbReference type="EMBL" id="JAUCMV010000005">
    <property type="protein sequence ID" value="KAK0395372.1"/>
    <property type="molecule type" value="Genomic_DNA"/>
</dbReference>
<comment type="similarity">
    <text evidence="2 10">Belongs to the ARV1 family.</text>
</comment>
<keyword evidence="6 10" id="KW-1133">Transmembrane helix</keyword>
<evidence type="ECO:0000256" key="3">
    <source>
        <dbReference type="ARBA" id="ARBA00022448"/>
    </source>
</evidence>
<sequence length="242" mass="27890">MEEPASKNGYLCINCNAPSSSLYQEYSKDVIRITECVKCGEVVDKYVEYDDVLLIMDLILQYIGAYRHLLNNTSFKGNPRLAVVFLFCGAYNKWIDRRIYHGEALSRIYDLEWNFYQCLILTMLEFIAFDVVILAFAYFVDNDRGKERLWSIAKCSLTGFYGNVFVVISIVWQLHSEWMYRILLQIFILTSHVQVHRTVFSHRSVGVAFALVAVATVLQQTLLYYAGACFFWLTQVVPASSG</sequence>
<dbReference type="GO" id="GO:0016125">
    <property type="term" value="P:sterol metabolic process"/>
    <property type="evidence" value="ECO:0007669"/>
    <property type="project" value="UniProtKB-UniRule"/>
</dbReference>
<comment type="subcellular location">
    <subcellularLocation>
        <location evidence="1 10">Endoplasmic reticulum membrane</location>
        <topology evidence="1 10">Multi-pass membrane protein</topology>
    </subcellularLocation>
</comment>
<dbReference type="Proteomes" id="UP001175271">
    <property type="component" value="Unassembled WGS sequence"/>
</dbReference>
<keyword evidence="12" id="KW-1185">Reference proteome</keyword>
<keyword evidence="5 10" id="KW-0256">Endoplasmic reticulum</keyword>
<dbReference type="AlphaFoldDB" id="A0AA39LFI1"/>
<evidence type="ECO:0000256" key="6">
    <source>
        <dbReference type="ARBA" id="ARBA00022989"/>
    </source>
</evidence>